<dbReference type="PRINTS" id="PR00039">
    <property type="entry name" value="HTHLYSR"/>
</dbReference>
<proteinExistence type="inferred from homology"/>
<reference evidence="6" key="1">
    <citation type="submission" date="2019-02" db="EMBL/GenBank/DDBJ databases">
        <authorList>
            <person name="Li S.-H."/>
        </authorList>
    </citation>
    <scope>NUCLEOTIDE SEQUENCE</scope>
    <source>
        <strain evidence="6">IMCC11814</strain>
    </source>
</reference>
<keyword evidence="3" id="KW-0238">DNA-binding</keyword>
<dbReference type="InterPro" id="IPR036388">
    <property type="entry name" value="WH-like_DNA-bd_sf"/>
</dbReference>
<dbReference type="Pfam" id="PF00126">
    <property type="entry name" value="HTH_1"/>
    <property type="match status" value="1"/>
</dbReference>
<evidence type="ECO:0000256" key="1">
    <source>
        <dbReference type="ARBA" id="ARBA00009437"/>
    </source>
</evidence>
<dbReference type="CDD" id="cd00090">
    <property type="entry name" value="HTH_ARSR"/>
    <property type="match status" value="1"/>
</dbReference>
<dbReference type="Proteomes" id="UP001143304">
    <property type="component" value="Unassembled WGS sequence"/>
</dbReference>
<evidence type="ECO:0000256" key="4">
    <source>
        <dbReference type="ARBA" id="ARBA00023163"/>
    </source>
</evidence>
<dbReference type="CDD" id="cd08417">
    <property type="entry name" value="PBP2_Nitroaromatics_like"/>
    <property type="match status" value="1"/>
</dbReference>
<accession>A0ABT3T3D3</accession>
<dbReference type="RefSeq" id="WP_279248503.1">
    <property type="nucleotide sequence ID" value="NZ_SHNO01000001.1"/>
</dbReference>
<feature type="domain" description="HTH lysR-type" evidence="5">
    <location>
        <begin position="6"/>
        <end position="63"/>
    </location>
</feature>
<dbReference type="InterPro" id="IPR050389">
    <property type="entry name" value="LysR-type_TF"/>
</dbReference>
<sequence>MDIQRLDLNLLKVLDALLKDRSVSRAAERLNLSQPAMSHALKRLREQLNDPLMVRGSRGMEPTPYAEGLIEPLRLILGIVERDVLRQEPFDPLKTERSFTIGIDTHLANTFIPPLVSSTLTGAPHSSIHSRLLSSNFQHRPYLEGSVDLAIGTASNNPIKLSREYLFRDEICGIVRLGHPRYKKSVSLKMLANDFEHIGYYIKGEPTTIIDDLLADHGLRRHCPVTVSDLQGVNEILLNSDLLLVGAVKQVLATIDRFNIELPYHIIKLPGIVTQRYSSNVDMFWRPQDAEDPAHCWLRNQVREIGNTIESTKIRFEK</sequence>
<evidence type="ECO:0000256" key="2">
    <source>
        <dbReference type="ARBA" id="ARBA00023015"/>
    </source>
</evidence>
<evidence type="ECO:0000259" key="5">
    <source>
        <dbReference type="PROSITE" id="PS50931"/>
    </source>
</evidence>
<dbReference type="EMBL" id="SHNO01000001">
    <property type="protein sequence ID" value="MCX2976762.1"/>
    <property type="molecule type" value="Genomic_DNA"/>
</dbReference>
<dbReference type="SUPFAM" id="SSF46785">
    <property type="entry name" value="Winged helix' DNA-binding domain"/>
    <property type="match status" value="1"/>
</dbReference>
<dbReference type="Gene3D" id="1.10.10.10">
    <property type="entry name" value="Winged helix-like DNA-binding domain superfamily/Winged helix DNA-binding domain"/>
    <property type="match status" value="1"/>
</dbReference>
<evidence type="ECO:0000313" key="7">
    <source>
        <dbReference type="Proteomes" id="UP001143304"/>
    </source>
</evidence>
<dbReference type="InterPro" id="IPR011991">
    <property type="entry name" value="ArsR-like_HTH"/>
</dbReference>
<dbReference type="Gene3D" id="3.40.190.10">
    <property type="entry name" value="Periplasmic binding protein-like II"/>
    <property type="match status" value="2"/>
</dbReference>
<evidence type="ECO:0000256" key="3">
    <source>
        <dbReference type="ARBA" id="ARBA00023125"/>
    </source>
</evidence>
<gene>
    <name evidence="6" type="ORF">EYC82_05285</name>
</gene>
<name>A0ABT3T3D3_9GAMM</name>
<keyword evidence="4" id="KW-0804">Transcription</keyword>
<dbReference type="InterPro" id="IPR036390">
    <property type="entry name" value="WH_DNA-bd_sf"/>
</dbReference>
<dbReference type="PANTHER" id="PTHR30118:SF15">
    <property type="entry name" value="TRANSCRIPTIONAL REGULATORY PROTEIN"/>
    <property type="match status" value="1"/>
</dbReference>
<protein>
    <submittedName>
        <fullName evidence="6">LysR family transcriptional regulator</fullName>
    </submittedName>
</protein>
<keyword evidence="7" id="KW-1185">Reference proteome</keyword>
<dbReference type="InterPro" id="IPR005119">
    <property type="entry name" value="LysR_subst-bd"/>
</dbReference>
<comment type="similarity">
    <text evidence="1">Belongs to the LysR transcriptional regulatory family.</text>
</comment>
<dbReference type="PANTHER" id="PTHR30118">
    <property type="entry name" value="HTH-TYPE TRANSCRIPTIONAL REGULATOR LEUO-RELATED"/>
    <property type="match status" value="1"/>
</dbReference>
<keyword evidence="2" id="KW-0805">Transcription regulation</keyword>
<evidence type="ECO:0000313" key="6">
    <source>
        <dbReference type="EMBL" id="MCX2976762.1"/>
    </source>
</evidence>
<dbReference type="Pfam" id="PF03466">
    <property type="entry name" value="LysR_substrate"/>
    <property type="match status" value="1"/>
</dbReference>
<organism evidence="6 7">
    <name type="scientific">Candidatus Marimicrobium litorale</name>
    <dbReference type="NCBI Taxonomy" id="2518991"/>
    <lineage>
        <taxon>Bacteria</taxon>
        <taxon>Pseudomonadati</taxon>
        <taxon>Pseudomonadota</taxon>
        <taxon>Gammaproteobacteria</taxon>
        <taxon>Cellvibrionales</taxon>
        <taxon>Halieaceae</taxon>
        <taxon>Marimicrobium</taxon>
    </lineage>
</organism>
<dbReference type="SUPFAM" id="SSF53850">
    <property type="entry name" value="Periplasmic binding protein-like II"/>
    <property type="match status" value="1"/>
</dbReference>
<comment type="caution">
    <text evidence="6">The sequence shown here is derived from an EMBL/GenBank/DDBJ whole genome shotgun (WGS) entry which is preliminary data.</text>
</comment>
<dbReference type="InterPro" id="IPR037402">
    <property type="entry name" value="YidZ_PBP2"/>
</dbReference>
<dbReference type="InterPro" id="IPR000847">
    <property type="entry name" value="LysR_HTH_N"/>
</dbReference>
<dbReference type="PROSITE" id="PS50931">
    <property type="entry name" value="HTH_LYSR"/>
    <property type="match status" value="1"/>
</dbReference>